<dbReference type="InterPro" id="IPR015422">
    <property type="entry name" value="PyrdxlP-dep_Trfase_small"/>
</dbReference>
<feature type="domain" description="Aminotransferase class I/classII large" evidence="6">
    <location>
        <begin position="27"/>
        <end position="377"/>
    </location>
</feature>
<keyword evidence="3 7" id="KW-0032">Aminotransferase</keyword>
<evidence type="ECO:0000313" key="7">
    <source>
        <dbReference type="EMBL" id="CAA9299877.1"/>
    </source>
</evidence>
<dbReference type="PANTHER" id="PTHR43807">
    <property type="entry name" value="FI04487P"/>
    <property type="match status" value="1"/>
</dbReference>
<dbReference type="EMBL" id="CADCTX010000078">
    <property type="protein sequence ID" value="CAA9299877.1"/>
    <property type="molecule type" value="Genomic_DNA"/>
</dbReference>
<dbReference type="Gene3D" id="3.90.1150.10">
    <property type="entry name" value="Aspartate Aminotransferase, domain 1"/>
    <property type="match status" value="1"/>
</dbReference>
<evidence type="ECO:0000256" key="2">
    <source>
        <dbReference type="ARBA" id="ARBA00007441"/>
    </source>
</evidence>
<dbReference type="Pfam" id="PF00155">
    <property type="entry name" value="Aminotran_1_2"/>
    <property type="match status" value="1"/>
</dbReference>
<evidence type="ECO:0000256" key="1">
    <source>
        <dbReference type="ARBA" id="ARBA00001933"/>
    </source>
</evidence>
<dbReference type="Gene3D" id="3.40.640.10">
    <property type="entry name" value="Type I PLP-dependent aspartate aminotransferase-like (Major domain)"/>
    <property type="match status" value="1"/>
</dbReference>
<evidence type="ECO:0000259" key="6">
    <source>
        <dbReference type="Pfam" id="PF00155"/>
    </source>
</evidence>
<dbReference type="GO" id="GO:0004069">
    <property type="term" value="F:L-aspartate:2-oxoglutarate aminotransferase activity"/>
    <property type="evidence" value="ECO:0007669"/>
    <property type="project" value="UniProtKB-EC"/>
</dbReference>
<dbReference type="FunFam" id="3.40.640.10:FF:000033">
    <property type="entry name" value="Aspartate aminotransferase"/>
    <property type="match status" value="1"/>
</dbReference>
<evidence type="ECO:0000256" key="3">
    <source>
        <dbReference type="ARBA" id="ARBA00022576"/>
    </source>
</evidence>
<comment type="cofactor">
    <cofactor evidence="1">
        <name>pyridoxal 5'-phosphate</name>
        <dbReference type="ChEBI" id="CHEBI:597326"/>
    </cofactor>
</comment>
<dbReference type="AlphaFoldDB" id="A0A6J4KA95"/>
<comment type="similarity">
    <text evidence="2">Belongs to the class-I pyridoxal-phosphate-dependent aminotransferase family.</text>
</comment>
<evidence type="ECO:0000256" key="4">
    <source>
        <dbReference type="ARBA" id="ARBA00022679"/>
    </source>
</evidence>
<dbReference type="EC" id="2.6.1.1" evidence="7"/>
<dbReference type="InterPro" id="IPR051326">
    <property type="entry name" value="Kynurenine-oxoglutarate_AT"/>
</dbReference>
<dbReference type="InterPro" id="IPR004839">
    <property type="entry name" value="Aminotransferase_I/II_large"/>
</dbReference>
<gene>
    <name evidence="7" type="ORF">AVDCRST_MAG40-281</name>
</gene>
<reference evidence="7" key="1">
    <citation type="submission" date="2020-02" db="EMBL/GenBank/DDBJ databases">
        <authorList>
            <person name="Meier V. D."/>
        </authorList>
    </citation>
    <scope>NUCLEOTIDE SEQUENCE</scope>
    <source>
        <strain evidence="7">AVDCRST_MAG40</strain>
    </source>
</reference>
<dbReference type="GO" id="GO:0016212">
    <property type="term" value="F:kynurenine-oxoglutarate transaminase activity"/>
    <property type="evidence" value="ECO:0007669"/>
    <property type="project" value="TreeGrafter"/>
</dbReference>
<dbReference type="InterPro" id="IPR015424">
    <property type="entry name" value="PyrdxlP-dep_Trfase"/>
</dbReference>
<keyword evidence="5" id="KW-0663">Pyridoxal phosphate</keyword>
<sequence>MTARRTHTFAESVIREMSRVAAQHGAINLAQGFPDFPMPAPMKDAACAAIHGDLNQYAVTWGSPPLRLAIAEKYRRWYDMPVDPETEVTVTCGATEAMAAVFLALIDPGDEVIIFEPYYENYGPDAILADAKPVFVPLLAPDWRIDEARLRAAFTSKTKAIIVNTPHNPTGRVFTREEIGLIAELCVAHDVYAFTDEIYEHIRYAGNHHPIATWPGMRERTITVSGLSKTFSCTGWRLGYAIAPEEETRAIRKVHDFLTVGAPAPLQAAGAVGMAFDADYYNHLALDYRARRDLLCGALGDAGFTFAVPEGAYYVLAGFSAISELGDVEFAKWLASEVGVVPVPGSSFYHKRSLGRGIVRFAFCKKLETLERAAERLAGLAARV</sequence>
<proteinExistence type="inferred from homology"/>
<dbReference type="GO" id="GO:0030170">
    <property type="term" value="F:pyridoxal phosphate binding"/>
    <property type="evidence" value="ECO:0007669"/>
    <property type="project" value="InterPro"/>
</dbReference>
<dbReference type="GO" id="GO:0005737">
    <property type="term" value="C:cytoplasm"/>
    <property type="evidence" value="ECO:0007669"/>
    <property type="project" value="TreeGrafter"/>
</dbReference>
<organism evidence="7">
    <name type="scientific">uncultured Gemmatimonadaceae bacterium</name>
    <dbReference type="NCBI Taxonomy" id="246130"/>
    <lineage>
        <taxon>Bacteria</taxon>
        <taxon>Pseudomonadati</taxon>
        <taxon>Gemmatimonadota</taxon>
        <taxon>Gemmatimonadia</taxon>
        <taxon>Gemmatimonadales</taxon>
        <taxon>Gemmatimonadaceae</taxon>
        <taxon>environmental samples</taxon>
    </lineage>
</organism>
<dbReference type="PANTHER" id="PTHR43807:SF20">
    <property type="entry name" value="FI04487P"/>
    <property type="match status" value="1"/>
</dbReference>
<dbReference type="SUPFAM" id="SSF53383">
    <property type="entry name" value="PLP-dependent transferases"/>
    <property type="match status" value="1"/>
</dbReference>
<accession>A0A6J4KA95</accession>
<evidence type="ECO:0000256" key="5">
    <source>
        <dbReference type="ARBA" id="ARBA00022898"/>
    </source>
</evidence>
<protein>
    <submittedName>
        <fullName evidence="7">Aspartate aminotransferase</fullName>
        <ecNumber evidence="7">2.6.1.1</ecNumber>
    </submittedName>
</protein>
<keyword evidence="4 7" id="KW-0808">Transferase</keyword>
<dbReference type="InterPro" id="IPR015421">
    <property type="entry name" value="PyrdxlP-dep_Trfase_major"/>
</dbReference>
<dbReference type="CDD" id="cd00609">
    <property type="entry name" value="AAT_like"/>
    <property type="match status" value="1"/>
</dbReference>
<name>A0A6J4KA95_9BACT</name>